<reference evidence="2" key="1">
    <citation type="submission" date="2014-06" db="EMBL/GenBank/DDBJ databases">
        <authorList>
            <person name="Aslett M."/>
            <person name="De Silva N."/>
        </authorList>
    </citation>
    <scope>NUCLEOTIDE SEQUENCE [LARGE SCALE GENOMIC DNA]</scope>
    <source>
        <strain evidence="2">Bond</strain>
    </source>
</reference>
<accession>A0A061D8M3</accession>
<dbReference type="Proteomes" id="UP000033188">
    <property type="component" value="Chromosome 2"/>
</dbReference>
<dbReference type="GeneID" id="24563800"/>
<sequence length="62" mass="7466">MALLDTYTTDVYTLISHDCSLKLRDCFAVVKMAYWYVAFFWTETKQRYNKDIKFTTHNCKLL</sequence>
<organism evidence="1 2">
    <name type="scientific">Babesia bigemina</name>
    <dbReference type="NCBI Taxonomy" id="5866"/>
    <lineage>
        <taxon>Eukaryota</taxon>
        <taxon>Sar</taxon>
        <taxon>Alveolata</taxon>
        <taxon>Apicomplexa</taxon>
        <taxon>Aconoidasida</taxon>
        <taxon>Piroplasmida</taxon>
        <taxon>Babesiidae</taxon>
        <taxon>Babesia</taxon>
    </lineage>
</organism>
<name>A0A061D8M3_BABBI</name>
<dbReference type="RefSeq" id="XP_012767445.1">
    <property type="nucleotide sequence ID" value="XM_012911991.1"/>
</dbReference>
<proteinExistence type="predicted"/>
<protein>
    <submittedName>
        <fullName evidence="1">Uncharacterized protein</fullName>
    </submittedName>
</protein>
<evidence type="ECO:0000313" key="2">
    <source>
        <dbReference type="Proteomes" id="UP000033188"/>
    </source>
</evidence>
<dbReference type="VEuPathDB" id="PiroplasmaDB:BBBOND_0204170"/>
<gene>
    <name evidence="1" type="ORF">BBBOND_0204170</name>
</gene>
<dbReference type="AlphaFoldDB" id="A0A061D8M3"/>
<evidence type="ECO:0000313" key="1">
    <source>
        <dbReference type="EMBL" id="CDR95259.1"/>
    </source>
</evidence>
<dbReference type="KEGG" id="bbig:BBBOND_0204170"/>
<keyword evidence="2" id="KW-1185">Reference proteome</keyword>
<dbReference type="EMBL" id="LK391708">
    <property type="protein sequence ID" value="CDR95259.1"/>
    <property type="molecule type" value="Genomic_DNA"/>
</dbReference>